<dbReference type="AlphaFoldDB" id="A0A380ZL88"/>
<evidence type="ECO:0000313" key="2">
    <source>
        <dbReference type="Proteomes" id="UP000326091"/>
    </source>
</evidence>
<evidence type="ECO:0000313" key="1">
    <source>
        <dbReference type="EMBL" id="QEW36041.1"/>
    </source>
</evidence>
<proteinExistence type="predicted"/>
<dbReference type="EMBL" id="CP043529">
    <property type="protein sequence ID" value="QEW36041.1"/>
    <property type="molecule type" value="Genomic_DNA"/>
</dbReference>
<organism evidence="1 2">
    <name type="scientific">Phocaeicola vulgatus</name>
    <name type="common">Bacteroides vulgatus</name>
    <dbReference type="NCBI Taxonomy" id="821"/>
    <lineage>
        <taxon>Bacteria</taxon>
        <taxon>Pseudomonadati</taxon>
        <taxon>Bacteroidota</taxon>
        <taxon>Bacteroidia</taxon>
        <taxon>Bacteroidales</taxon>
        <taxon>Bacteroidaceae</taxon>
        <taxon>Phocaeicola</taxon>
    </lineage>
</organism>
<dbReference type="Proteomes" id="UP000326091">
    <property type="component" value="Chromosome"/>
</dbReference>
<gene>
    <name evidence="1" type="ORF">VIC01_01552</name>
</gene>
<sequence length="29" mass="3312">MDGGKTELCCHSVKKRSCYDEKDYSDTIV</sequence>
<name>A0A380ZL88_PHOVU</name>
<reference evidence="1 2" key="1">
    <citation type="submission" date="2019-09" db="EMBL/GenBank/DDBJ databases">
        <title>Commensal-derived Metabolites Govern Vibrio cholerae Pathogenesis in Host.</title>
        <authorList>
            <person name="Yoon S.S."/>
            <person name="Yoon M.Y."/>
        </authorList>
    </citation>
    <scope>NUCLEOTIDE SEQUENCE [LARGE SCALE GENOMIC DNA]</scope>
    <source>
        <strain evidence="1 2">VIC01</strain>
    </source>
</reference>
<accession>A0A380ZL88</accession>
<protein>
    <submittedName>
        <fullName evidence="1">Uncharacterized protein</fullName>
    </submittedName>
</protein>